<gene>
    <name evidence="1" type="ORF">BD289DRAFT_62677</name>
</gene>
<protein>
    <submittedName>
        <fullName evidence="1">Uncharacterized protein</fullName>
    </submittedName>
</protein>
<keyword evidence="2" id="KW-1185">Reference proteome</keyword>
<proteinExistence type="predicted"/>
<dbReference type="InParanoid" id="A0A2T3A0C4"/>
<dbReference type="Proteomes" id="UP000241462">
    <property type="component" value="Unassembled WGS sequence"/>
</dbReference>
<name>A0A2T3A0C4_9PEZI</name>
<evidence type="ECO:0000313" key="2">
    <source>
        <dbReference type="Proteomes" id="UP000241462"/>
    </source>
</evidence>
<sequence length="166" mass="18181">MHAGRRPISRIGSSWLEIWARGHVRLLSLLVRGGKDNSQPGRPTSGGRIWDQQFHLVHGTVRLCRCEGLGRCIERVPCALAFCSSYFLLTIRPPTMRTLSAGGGSPILDAQRPGQDTIETPIPNSCQDVLGVEWRGEVAVPAFCFLAGEMCACNVRVSLEQLAIKN</sequence>
<reference evidence="1 2" key="1">
    <citation type="journal article" date="2018" name="Mycol. Prog.">
        <title>Coniella lustricola, a new species from submerged detritus.</title>
        <authorList>
            <person name="Raudabaugh D.B."/>
            <person name="Iturriaga T."/>
            <person name="Carver A."/>
            <person name="Mondo S."/>
            <person name="Pangilinan J."/>
            <person name="Lipzen A."/>
            <person name="He G."/>
            <person name="Amirebrahimi M."/>
            <person name="Grigoriev I.V."/>
            <person name="Miller A.N."/>
        </authorList>
    </citation>
    <scope>NUCLEOTIDE SEQUENCE [LARGE SCALE GENOMIC DNA]</scope>
    <source>
        <strain evidence="1 2">B22-T-1</strain>
    </source>
</reference>
<organism evidence="1 2">
    <name type="scientific">Coniella lustricola</name>
    <dbReference type="NCBI Taxonomy" id="2025994"/>
    <lineage>
        <taxon>Eukaryota</taxon>
        <taxon>Fungi</taxon>
        <taxon>Dikarya</taxon>
        <taxon>Ascomycota</taxon>
        <taxon>Pezizomycotina</taxon>
        <taxon>Sordariomycetes</taxon>
        <taxon>Sordariomycetidae</taxon>
        <taxon>Diaporthales</taxon>
        <taxon>Schizoparmaceae</taxon>
        <taxon>Coniella</taxon>
    </lineage>
</organism>
<accession>A0A2T3A0C4</accession>
<dbReference type="EMBL" id="KZ678528">
    <property type="protein sequence ID" value="PSR80511.1"/>
    <property type="molecule type" value="Genomic_DNA"/>
</dbReference>
<dbReference type="AlphaFoldDB" id="A0A2T3A0C4"/>
<evidence type="ECO:0000313" key="1">
    <source>
        <dbReference type="EMBL" id="PSR80511.1"/>
    </source>
</evidence>